<evidence type="ECO:0000313" key="16">
    <source>
        <dbReference type="EMBL" id="CAH0723082.1"/>
    </source>
</evidence>
<proteinExistence type="inferred from homology"/>
<keyword evidence="10" id="KW-0560">Oxidoreductase</keyword>
<dbReference type="AlphaFoldDB" id="A0A8J9UNE2"/>
<evidence type="ECO:0000256" key="5">
    <source>
        <dbReference type="ARBA" id="ARBA00012109"/>
    </source>
</evidence>
<keyword evidence="7" id="KW-0479">Metal-binding</keyword>
<dbReference type="InterPro" id="IPR050476">
    <property type="entry name" value="Insect_CytP450_Detox"/>
</dbReference>
<evidence type="ECO:0000256" key="1">
    <source>
        <dbReference type="ARBA" id="ARBA00001971"/>
    </source>
</evidence>
<feature type="non-terminal residue" evidence="16">
    <location>
        <position position="130"/>
    </location>
</feature>
<dbReference type="SUPFAM" id="SSF48264">
    <property type="entry name" value="Cytochrome P450"/>
    <property type="match status" value="1"/>
</dbReference>
<dbReference type="GO" id="GO:0005506">
    <property type="term" value="F:iron ion binding"/>
    <property type="evidence" value="ECO:0007669"/>
    <property type="project" value="InterPro"/>
</dbReference>
<gene>
    <name evidence="16" type="ORF">BINO364_LOCUS8953</name>
</gene>
<feature type="transmembrane region" description="Helical" evidence="15">
    <location>
        <begin position="6"/>
        <end position="22"/>
    </location>
</feature>
<evidence type="ECO:0000256" key="4">
    <source>
        <dbReference type="ARBA" id="ARBA00010617"/>
    </source>
</evidence>
<organism evidence="16 17">
    <name type="scientific">Brenthis ino</name>
    <name type="common">lesser marbled fritillary</name>
    <dbReference type="NCBI Taxonomy" id="405034"/>
    <lineage>
        <taxon>Eukaryota</taxon>
        <taxon>Metazoa</taxon>
        <taxon>Ecdysozoa</taxon>
        <taxon>Arthropoda</taxon>
        <taxon>Hexapoda</taxon>
        <taxon>Insecta</taxon>
        <taxon>Pterygota</taxon>
        <taxon>Neoptera</taxon>
        <taxon>Endopterygota</taxon>
        <taxon>Lepidoptera</taxon>
        <taxon>Glossata</taxon>
        <taxon>Ditrysia</taxon>
        <taxon>Papilionoidea</taxon>
        <taxon>Nymphalidae</taxon>
        <taxon>Heliconiinae</taxon>
        <taxon>Argynnini</taxon>
        <taxon>Brenthis</taxon>
    </lineage>
</organism>
<dbReference type="OrthoDB" id="2789670at2759"/>
<evidence type="ECO:0000256" key="13">
    <source>
        <dbReference type="ARBA" id="ARBA00023136"/>
    </source>
</evidence>
<evidence type="ECO:0000256" key="11">
    <source>
        <dbReference type="ARBA" id="ARBA00023004"/>
    </source>
</evidence>
<keyword evidence="15" id="KW-0812">Transmembrane</keyword>
<evidence type="ECO:0000256" key="6">
    <source>
        <dbReference type="ARBA" id="ARBA00022617"/>
    </source>
</evidence>
<keyword evidence="9" id="KW-0492">Microsome</keyword>
<comment type="cofactor">
    <cofactor evidence="1">
        <name>heme</name>
        <dbReference type="ChEBI" id="CHEBI:30413"/>
    </cofactor>
</comment>
<evidence type="ECO:0000256" key="8">
    <source>
        <dbReference type="ARBA" id="ARBA00022824"/>
    </source>
</evidence>
<dbReference type="EMBL" id="OV170223">
    <property type="protein sequence ID" value="CAH0723082.1"/>
    <property type="molecule type" value="Genomic_DNA"/>
</dbReference>
<evidence type="ECO:0000256" key="15">
    <source>
        <dbReference type="SAM" id="Phobius"/>
    </source>
</evidence>
<dbReference type="Gene3D" id="1.10.630.10">
    <property type="entry name" value="Cytochrome P450"/>
    <property type="match status" value="1"/>
</dbReference>
<dbReference type="GO" id="GO:0020037">
    <property type="term" value="F:heme binding"/>
    <property type="evidence" value="ECO:0007669"/>
    <property type="project" value="InterPro"/>
</dbReference>
<keyword evidence="8" id="KW-0256">Endoplasmic reticulum</keyword>
<protein>
    <recommendedName>
        <fullName evidence="5">unspecific monooxygenase</fullName>
        <ecNumber evidence="5">1.14.14.1</ecNumber>
    </recommendedName>
</protein>
<evidence type="ECO:0000313" key="17">
    <source>
        <dbReference type="Proteomes" id="UP000838878"/>
    </source>
</evidence>
<evidence type="ECO:0000256" key="9">
    <source>
        <dbReference type="ARBA" id="ARBA00022848"/>
    </source>
</evidence>
<sequence length="130" mass="15448">MIMFLILIWVGVHVALISLYLRRKYSRFSDFNVKCKKIVPILGNLHRFIFRLDSFTDDIDANYNSFSGERFTGRYEFWKPVLLIRDLDLVKKIAIKDFEHFTDHRTVTNEEIEPLFGRNLISLKDNLASF</sequence>
<dbReference type="InterPro" id="IPR036396">
    <property type="entry name" value="Cyt_P450_sf"/>
</dbReference>
<keyword evidence="12" id="KW-0503">Monooxygenase</keyword>
<accession>A0A8J9UNE2</accession>
<dbReference type="EC" id="1.14.14.1" evidence="5"/>
<dbReference type="GO" id="GO:0005789">
    <property type="term" value="C:endoplasmic reticulum membrane"/>
    <property type="evidence" value="ECO:0007669"/>
    <property type="project" value="UniProtKB-SubCell"/>
</dbReference>
<keyword evidence="13 15" id="KW-0472">Membrane</keyword>
<keyword evidence="6" id="KW-0349">Heme</keyword>
<dbReference type="PANTHER" id="PTHR24292">
    <property type="entry name" value="CYTOCHROME P450"/>
    <property type="match status" value="1"/>
</dbReference>
<comment type="subcellular location">
    <subcellularLocation>
        <location evidence="3">Endoplasmic reticulum membrane</location>
    </subcellularLocation>
    <subcellularLocation>
        <location evidence="2">Microsome membrane</location>
    </subcellularLocation>
</comment>
<keyword evidence="11" id="KW-0408">Iron</keyword>
<comment type="similarity">
    <text evidence="4">Belongs to the cytochrome P450 family.</text>
</comment>
<dbReference type="Proteomes" id="UP000838878">
    <property type="component" value="Chromosome 3"/>
</dbReference>
<evidence type="ECO:0000256" key="7">
    <source>
        <dbReference type="ARBA" id="ARBA00022723"/>
    </source>
</evidence>
<evidence type="ECO:0000256" key="12">
    <source>
        <dbReference type="ARBA" id="ARBA00023033"/>
    </source>
</evidence>
<evidence type="ECO:0000256" key="2">
    <source>
        <dbReference type="ARBA" id="ARBA00004524"/>
    </source>
</evidence>
<dbReference type="PANTHER" id="PTHR24292:SF54">
    <property type="entry name" value="CYP9F3-RELATED"/>
    <property type="match status" value="1"/>
</dbReference>
<name>A0A8J9UNE2_9NEOP</name>
<evidence type="ECO:0000256" key="3">
    <source>
        <dbReference type="ARBA" id="ARBA00004586"/>
    </source>
</evidence>
<comment type="catalytic activity">
    <reaction evidence="14">
        <text>an organic molecule + reduced [NADPH--hemoprotein reductase] + O2 = an alcohol + oxidized [NADPH--hemoprotein reductase] + H2O + H(+)</text>
        <dbReference type="Rhea" id="RHEA:17149"/>
        <dbReference type="Rhea" id="RHEA-COMP:11964"/>
        <dbReference type="Rhea" id="RHEA-COMP:11965"/>
        <dbReference type="ChEBI" id="CHEBI:15377"/>
        <dbReference type="ChEBI" id="CHEBI:15378"/>
        <dbReference type="ChEBI" id="CHEBI:15379"/>
        <dbReference type="ChEBI" id="CHEBI:30879"/>
        <dbReference type="ChEBI" id="CHEBI:57618"/>
        <dbReference type="ChEBI" id="CHEBI:58210"/>
        <dbReference type="ChEBI" id="CHEBI:142491"/>
        <dbReference type="EC" id="1.14.14.1"/>
    </reaction>
</comment>
<keyword evidence="15" id="KW-1133">Transmembrane helix</keyword>
<evidence type="ECO:0000256" key="10">
    <source>
        <dbReference type="ARBA" id="ARBA00023002"/>
    </source>
</evidence>
<evidence type="ECO:0000256" key="14">
    <source>
        <dbReference type="ARBA" id="ARBA00047827"/>
    </source>
</evidence>
<dbReference type="GO" id="GO:0016712">
    <property type="term" value="F:oxidoreductase activity, acting on paired donors, with incorporation or reduction of molecular oxygen, reduced flavin or flavoprotein as one donor, and incorporation of one atom of oxygen"/>
    <property type="evidence" value="ECO:0007669"/>
    <property type="project" value="UniProtKB-EC"/>
</dbReference>
<reference evidence="16" key="1">
    <citation type="submission" date="2021-12" db="EMBL/GenBank/DDBJ databases">
        <authorList>
            <person name="Martin H S."/>
        </authorList>
    </citation>
    <scope>NUCLEOTIDE SEQUENCE</scope>
</reference>
<keyword evidence="17" id="KW-1185">Reference proteome</keyword>